<evidence type="ECO:0008006" key="6">
    <source>
        <dbReference type="Google" id="ProtNLM"/>
    </source>
</evidence>
<dbReference type="AlphaFoldDB" id="A0A4S8K0H8"/>
<evidence type="ECO:0000313" key="4">
    <source>
        <dbReference type="EMBL" id="THU68176.1"/>
    </source>
</evidence>
<protein>
    <recommendedName>
        <fullName evidence="6">30S ribosomal protein S21, chloroplastic</fullName>
    </recommendedName>
</protein>
<dbReference type="Gene3D" id="1.20.5.1150">
    <property type="entry name" value="Ribosomal protein S8"/>
    <property type="match status" value="1"/>
</dbReference>
<evidence type="ECO:0000313" key="5">
    <source>
        <dbReference type="Proteomes" id="UP000317650"/>
    </source>
</evidence>
<gene>
    <name evidence="4" type="ORF">C4D60_Mb08t01140</name>
</gene>
<dbReference type="NCBIfam" id="TIGR00030">
    <property type="entry name" value="S21p"/>
    <property type="match status" value="1"/>
</dbReference>
<comment type="similarity">
    <text evidence="1">Belongs to the bacterial ribosomal protein bS21 family.</text>
</comment>
<evidence type="ECO:0000256" key="1">
    <source>
        <dbReference type="ARBA" id="ARBA00006640"/>
    </source>
</evidence>
<dbReference type="Pfam" id="PF01165">
    <property type="entry name" value="Ribosomal_S21"/>
    <property type="match status" value="1"/>
</dbReference>
<dbReference type="InterPro" id="IPR001911">
    <property type="entry name" value="Ribosomal_bS21"/>
</dbReference>
<dbReference type="PANTHER" id="PTHR21109:SF0">
    <property type="entry name" value="SMALL RIBOSOMAL SUBUNIT PROTEIN BS21M"/>
    <property type="match status" value="1"/>
</dbReference>
<dbReference type="STRING" id="52838.A0A4S8K0H8"/>
<sequence length="134" mass="15044">MQMGSFPDPSTNSSALDHPSTEVIVPTEKGGITSTCFPSLAWANVFYAKGGHYNLQVAVGDDEPEEVLLRRFKREVMRAGVIQECKRRRLFGKMQVKKKHKARETARMNRRRSDYDIASLLLLLVSGFTGAIDN</sequence>
<dbReference type="HAMAP" id="MF_00358">
    <property type="entry name" value="Ribosomal_bS21"/>
    <property type="match status" value="1"/>
</dbReference>
<proteinExistence type="inferred from homology"/>
<organism evidence="4 5">
    <name type="scientific">Musa balbisiana</name>
    <name type="common">Banana</name>
    <dbReference type="NCBI Taxonomy" id="52838"/>
    <lineage>
        <taxon>Eukaryota</taxon>
        <taxon>Viridiplantae</taxon>
        <taxon>Streptophyta</taxon>
        <taxon>Embryophyta</taxon>
        <taxon>Tracheophyta</taxon>
        <taxon>Spermatophyta</taxon>
        <taxon>Magnoliopsida</taxon>
        <taxon>Liliopsida</taxon>
        <taxon>Zingiberales</taxon>
        <taxon>Musaceae</taxon>
        <taxon>Musa</taxon>
    </lineage>
</organism>
<dbReference type="GO" id="GO:0006412">
    <property type="term" value="P:translation"/>
    <property type="evidence" value="ECO:0007669"/>
    <property type="project" value="InterPro"/>
</dbReference>
<dbReference type="InterPro" id="IPR038380">
    <property type="entry name" value="Ribosomal_bS21_sf"/>
</dbReference>
<reference evidence="4 5" key="1">
    <citation type="journal article" date="2019" name="Nat. Plants">
        <title>Genome sequencing of Musa balbisiana reveals subgenome evolution and function divergence in polyploid bananas.</title>
        <authorList>
            <person name="Yao X."/>
        </authorList>
    </citation>
    <scope>NUCLEOTIDE SEQUENCE [LARGE SCALE GENOMIC DNA]</scope>
    <source>
        <strain evidence="5">cv. DH-PKW</strain>
        <tissue evidence="4">Leaves</tissue>
    </source>
</reference>
<dbReference type="EMBL" id="PYDT01000002">
    <property type="protein sequence ID" value="THU68176.1"/>
    <property type="molecule type" value="Genomic_DNA"/>
</dbReference>
<accession>A0A4S8K0H8</accession>
<evidence type="ECO:0000256" key="2">
    <source>
        <dbReference type="ARBA" id="ARBA00022980"/>
    </source>
</evidence>
<dbReference type="GO" id="GO:1990904">
    <property type="term" value="C:ribonucleoprotein complex"/>
    <property type="evidence" value="ECO:0007669"/>
    <property type="project" value="UniProtKB-KW"/>
</dbReference>
<keyword evidence="3" id="KW-0687">Ribonucleoprotein</keyword>
<dbReference type="Proteomes" id="UP000317650">
    <property type="component" value="Chromosome 8"/>
</dbReference>
<keyword evidence="2" id="KW-0689">Ribosomal protein</keyword>
<evidence type="ECO:0000256" key="3">
    <source>
        <dbReference type="ARBA" id="ARBA00023274"/>
    </source>
</evidence>
<dbReference type="PANTHER" id="PTHR21109">
    <property type="entry name" value="MITOCHONDRIAL 28S RIBOSOMAL PROTEIN S21"/>
    <property type="match status" value="1"/>
</dbReference>
<name>A0A4S8K0H8_MUSBA</name>
<keyword evidence="5" id="KW-1185">Reference proteome</keyword>
<dbReference type="GO" id="GO:0005840">
    <property type="term" value="C:ribosome"/>
    <property type="evidence" value="ECO:0007669"/>
    <property type="project" value="UniProtKB-KW"/>
</dbReference>
<comment type="caution">
    <text evidence="4">The sequence shown here is derived from an EMBL/GenBank/DDBJ whole genome shotgun (WGS) entry which is preliminary data.</text>
</comment>
<dbReference type="GO" id="GO:0003735">
    <property type="term" value="F:structural constituent of ribosome"/>
    <property type="evidence" value="ECO:0007669"/>
    <property type="project" value="InterPro"/>
</dbReference>